<dbReference type="Pfam" id="PF13280">
    <property type="entry name" value="WYL"/>
    <property type="match status" value="1"/>
</dbReference>
<organism evidence="2 3">
    <name type="scientific">Corynebacterium kalinowskii</name>
    <dbReference type="NCBI Taxonomy" id="2675216"/>
    <lineage>
        <taxon>Bacteria</taxon>
        <taxon>Bacillati</taxon>
        <taxon>Actinomycetota</taxon>
        <taxon>Actinomycetes</taxon>
        <taxon>Mycobacteriales</taxon>
        <taxon>Corynebacteriaceae</taxon>
        <taxon>Corynebacterium</taxon>
    </lineage>
</organism>
<dbReference type="Proteomes" id="UP000427071">
    <property type="component" value="Chromosome"/>
</dbReference>
<feature type="domain" description="WYL" evidence="1">
    <location>
        <begin position="431"/>
        <end position="497"/>
    </location>
</feature>
<accession>A0A6B8W1I3</accession>
<keyword evidence="3" id="KW-1185">Reference proteome</keyword>
<evidence type="ECO:0000313" key="3">
    <source>
        <dbReference type="Proteomes" id="UP000427071"/>
    </source>
</evidence>
<name>A0A6B8W1I3_9CORY</name>
<dbReference type="InterPro" id="IPR026881">
    <property type="entry name" value="WYL_dom"/>
</dbReference>
<dbReference type="AlphaFoldDB" id="A0A6B8W1I3"/>
<gene>
    <name evidence="2" type="ORF">CKALI_03275</name>
</gene>
<protein>
    <recommendedName>
        <fullName evidence="1">WYL domain-containing protein</fullName>
    </recommendedName>
</protein>
<sequence>MNKLNIPSWSKALGLGSREIEAAYRHSQPEKWIEESYWGYHIGKNWTVVTFRDGQVEVGLASSPVAGEERFDVGVTTDRLTIVKSQRQPLKLRAYTAGQALWRESSDCFDAEMAILALAMTPGTELTSLGEQRGPDVTFTGKISRKCDYLGFFELRVVDSQDVEVRVCVSKDDCIGEVGDICTFFGVVTATIFNEQDESFAERTGNFALPSPTPTETVNGVATLNYQSSPASLVGFEPATFVEAWEAMENNLIVAPGGPDFSCYRSDPDQGVFGINFSGDQAVSINVPAKQLRVIPGLIPYWEDGEDDEDEFWGGLLVATEGTFGYLPDAVEFDLPIEPTTYGEERFVAAQIKSIELESVWPKGSNVVSLCTEIDGKDTAILVSRDVADRVRDFLPGGFYVGRVMRVLPDDPFTADFFTQSTWAESVEEVREAVNKAIAEQRVLEMVYQDANFNRTQRRIYPFDNPSFDTERHFVAWDLAKADWRTFLINRVQACRVLSDKFDPNLVGRRRPGLFT</sequence>
<dbReference type="EMBL" id="CP046452">
    <property type="protein sequence ID" value="QGU01538.1"/>
    <property type="molecule type" value="Genomic_DNA"/>
</dbReference>
<dbReference type="RefSeq" id="WP_156191931.1">
    <property type="nucleotide sequence ID" value="NZ_CP046452.1"/>
</dbReference>
<reference evidence="3" key="1">
    <citation type="submission" date="2019-11" db="EMBL/GenBank/DDBJ databases">
        <title>Complete genome sequence of Corynebacterium kalinowskii 1959, a novel Corynebacterium species isolated from soil of a small paddock in Vilsendorf, Germany.</title>
        <authorList>
            <person name="Schaffert L."/>
            <person name="Ruwe M."/>
            <person name="Milse J."/>
            <person name="Hanuschka K."/>
            <person name="Ortseifen V."/>
            <person name="Droste J."/>
            <person name="Brandt D."/>
            <person name="Schlueter L."/>
            <person name="Kutter Y."/>
            <person name="Vinke S."/>
            <person name="Viehoefer P."/>
            <person name="Jacob L."/>
            <person name="Luebke N.-C."/>
            <person name="Schulte-Berndt E."/>
            <person name="Hain C."/>
            <person name="Linder M."/>
            <person name="Schmidt P."/>
            <person name="Wollenschlaeger L."/>
            <person name="Luttermann T."/>
            <person name="Thieme E."/>
            <person name="Hassa J."/>
            <person name="Haak M."/>
            <person name="Wittchen M."/>
            <person name="Mentz A."/>
            <person name="Persicke M."/>
            <person name="Busche T."/>
            <person name="Ruckert C."/>
        </authorList>
    </citation>
    <scope>NUCLEOTIDE SEQUENCE [LARGE SCALE GENOMIC DNA]</scope>
    <source>
        <strain evidence="3">1959</strain>
    </source>
</reference>
<proteinExistence type="predicted"/>
<dbReference type="PROSITE" id="PS52050">
    <property type="entry name" value="WYL"/>
    <property type="match status" value="1"/>
</dbReference>
<evidence type="ECO:0000313" key="2">
    <source>
        <dbReference type="EMBL" id="QGU01538.1"/>
    </source>
</evidence>
<dbReference type="KEGG" id="ckw:CKALI_03275"/>
<evidence type="ECO:0000259" key="1">
    <source>
        <dbReference type="Pfam" id="PF13280"/>
    </source>
</evidence>